<feature type="transmembrane region" description="Helical" evidence="5">
    <location>
        <begin position="49"/>
        <end position="70"/>
    </location>
</feature>
<evidence type="ECO:0000256" key="2">
    <source>
        <dbReference type="ARBA" id="ARBA00022692"/>
    </source>
</evidence>
<dbReference type="PATRIC" id="fig|1550241.5.peg.761"/>
<feature type="transmembrane region" description="Helical" evidence="5">
    <location>
        <begin position="139"/>
        <end position="159"/>
    </location>
</feature>
<keyword evidence="3 5" id="KW-1133">Transmembrane helix</keyword>
<protein>
    <submittedName>
        <fullName evidence="6">Gufa protein</fullName>
    </submittedName>
</protein>
<keyword evidence="2 5" id="KW-0812">Transmembrane</keyword>
<dbReference type="PANTHER" id="PTHR11040">
    <property type="entry name" value="ZINC/IRON TRANSPORTER"/>
    <property type="match status" value="1"/>
</dbReference>
<comment type="subcellular location">
    <subcellularLocation>
        <location evidence="1">Membrane</location>
        <topology evidence="1">Multi-pass membrane protein</topology>
    </subcellularLocation>
</comment>
<evidence type="ECO:0000256" key="3">
    <source>
        <dbReference type="ARBA" id="ARBA00022989"/>
    </source>
</evidence>
<feature type="transmembrane region" description="Helical" evidence="5">
    <location>
        <begin position="76"/>
        <end position="96"/>
    </location>
</feature>
<keyword evidence="7" id="KW-1185">Reference proteome</keyword>
<dbReference type="InterPro" id="IPR003689">
    <property type="entry name" value="ZIP"/>
</dbReference>
<dbReference type="Pfam" id="PF02535">
    <property type="entry name" value="Zip"/>
    <property type="match status" value="1"/>
</dbReference>
<feature type="transmembrane region" description="Helical" evidence="5">
    <location>
        <begin position="238"/>
        <end position="257"/>
    </location>
</feature>
<evidence type="ECO:0000256" key="5">
    <source>
        <dbReference type="SAM" id="Phobius"/>
    </source>
</evidence>
<organism evidence="6 7">
    <name type="scientific">Infirmifilum uzonense</name>
    <dbReference type="NCBI Taxonomy" id="1550241"/>
    <lineage>
        <taxon>Archaea</taxon>
        <taxon>Thermoproteota</taxon>
        <taxon>Thermoprotei</taxon>
        <taxon>Thermofilales</taxon>
        <taxon>Thermofilaceae</taxon>
        <taxon>Infirmifilum</taxon>
    </lineage>
</organism>
<feature type="transmembrane region" description="Helical" evidence="5">
    <location>
        <begin position="208"/>
        <end position="226"/>
    </location>
</feature>
<evidence type="ECO:0000256" key="1">
    <source>
        <dbReference type="ARBA" id="ARBA00004141"/>
    </source>
</evidence>
<dbReference type="AlphaFoldDB" id="A0A0F7FI07"/>
<keyword evidence="4 5" id="KW-0472">Membrane</keyword>
<feature type="transmembrane region" description="Helical" evidence="5">
    <location>
        <begin position="180"/>
        <end position="202"/>
    </location>
</feature>
<evidence type="ECO:0000313" key="7">
    <source>
        <dbReference type="Proteomes" id="UP000067434"/>
    </source>
</evidence>
<dbReference type="HOGENOM" id="CLU_015114_1_3_2"/>
<dbReference type="KEGG" id="thf:MA03_03595"/>
<name>A0A0F7FI07_9CREN</name>
<dbReference type="EMBL" id="CP009961">
    <property type="protein sequence ID" value="AKG38547.1"/>
    <property type="molecule type" value="Genomic_DNA"/>
</dbReference>
<evidence type="ECO:0000313" key="6">
    <source>
        <dbReference type="EMBL" id="AKG38547.1"/>
    </source>
</evidence>
<evidence type="ECO:0000256" key="4">
    <source>
        <dbReference type="ARBA" id="ARBA00023136"/>
    </source>
</evidence>
<proteinExistence type="predicted"/>
<feature type="transmembrane region" description="Helical" evidence="5">
    <location>
        <begin position="12"/>
        <end position="42"/>
    </location>
</feature>
<sequence length="261" mass="27344">MVDWLVSLFESIIGGNLIMGSLLAGLFVAFTTSLGSLGVFFFRGKDLDMSLSLAFAAGVMLVASFTSLILPAISLSGFPTVALGIALGVIAIHLTDRLVPHEHLVKGYEGPPAGKKILKKAWLIALAVIIHNLPEGLAVGTSIAYSIPVGLATAIAIGLQDIPEGLAVALPVSASRGKRYGFLIGVLSGVSETITALLGTLMFTAASWLLPVGLSFAGGAMIYVTLKEAIPEIYREEEPPLKITLGFLAGFYLMLFLDSVL</sequence>
<accession>A0A0F7FI07</accession>
<gene>
    <name evidence="6" type="ORF">MA03_03595</name>
</gene>
<dbReference type="GO" id="GO:0005385">
    <property type="term" value="F:zinc ion transmembrane transporter activity"/>
    <property type="evidence" value="ECO:0007669"/>
    <property type="project" value="TreeGrafter"/>
</dbReference>
<dbReference type="GO" id="GO:0016020">
    <property type="term" value="C:membrane"/>
    <property type="evidence" value="ECO:0007669"/>
    <property type="project" value="UniProtKB-SubCell"/>
</dbReference>
<reference evidence="6 7" key="1">
    <citation type="journal article" date="2015" name="Stand. Genomic Sci.">
        <title>Complete genome sequence of and proposal of Thermofilum uzonense sp. nov. a novel hyperthermophilic crenarchaeon and emended description of the genus Thermofilum.</title>
        <authorList>
            <person name="Toshchakov S.V."/>
            <person name="Korzhenkov A.A."/>
            <person name="Samarov N.I."/>
            <person name="Mazunin I.O."/>
            <person name="Mozhey O.I."/>
            <person name="Shmyr I.S."/>
            <person name="Derbikova K.S."/>
            <person name="Taranov E.A."/>
            <person name="Dominova I.N."/>
            <person name="Bonch-Osmolovskaya E.A."/>
            <person name="Patrushev M.V."/>
            <person name="Podosokorskaya O.A."/>
            <person name="Kublanov I.V."/>
        </authorList>
    </citation>
    <scope>NUCLEOTIDE SEQUENCE [LARGE SCALE GENOMIC DNA]</scope>
    <source>
        <strain evidence="6 7">1807-2</strain>
    </source>
</reference>
<dbReference type="STRING" id="1550241.MA03_03595"/>
<dbReference type="Proteomes" id="UP000067434">
    <property type="component" value="Chromosome"/>
</dbReference>
<dbReference type="PANTHER" id="PTHR11040:SF70">
    <property type="entry name" value="OS05G0316100 PROTEIN"/>
    <property type="match status" value="1"/>
</dbReference>